<evidence type="ECO:0000313" key="9">
    <source>
        <dbReference type="Proteomes" id="UP000219467"/>
    </source>
</evidence>
<evidence type="ECO:0000256" key="5">
    <source>
        <dbReference type="ARBA" id="ARBA00038121"/>
    </source>
</evidence>
<dbReference type="PRINTS" id="PR00960">
    <property type="entry name" value="LMBPPROTEIN"/>
</dbReference>
<dbReference type="GO" id="GO:0050201">
    <property type="term" value="F:fucokinase activity"/>
    <property type="evidence" value="ECO:0007669"/>
    <property type="project" value="TreeGrafter"/>
</dbReference>
<feature type="domain" description="GHMP kinase C-terminal" evidence="7">
    <location>
        <begin position="199"/>
        <end position="259"/>
    </location>
</feature>
<gene>
    <name evidence="8" type="ORF">SAMN05878503_12320</name>
</gene>
<accession>A0A285D3Y3</accession>
<evidence type="ECO:0000313" key="8">
    <source>
        <dbReference type="EMBL" id="SNX74520.1"/>
    </source>
</evidence>
<dbReference type="InterPro" id="IPR013750">
    <property type="entry name" value="GHMP_kinase_C_dom"/>
</dbReference>
<keyword evidence="4" id="KW-0067">ATP-binding</keyword>
<dbReference type="Gene3D" id="3.30.230.120">
    <property type="match status" value="1"/>
</dbReference>
<dbReference type="Pfam" id="PF08544">
    <property type="entry name" value="GHMP_kinases_C"/>
    <property type="match status" value="1"/>
</dbReference>
<comment type="similarity">
    <text evidence="5">Belongs to the GHMP kinase family.</text>
</comment>
<dbReference type="OrthoDB" id="9812992at2"/>
<dbReference type="InterPro" id="IPR036554">
    <property type="entry name" value="GHMP_kinase_C_sf"/>
</dbReference>
<keyword evidence="1" id="KW-0808">Transferase</keyword>
<sequence>MIPRRDGRVHFIADDLGESEETEAAPFLPCDEGLRLHRGLYNRIVQDYNGGRPLPLTLITSIDSPRGAGLGASSALVVAMLEAFRAWLGLPLGEYDLAHLAYRIERIDLGMAGGAQDQYAAAFGGLNFMEFAADGHVIVNPLPIREVVRNELETLLLLYFTGVSRYSSDIIEKQTAAISGDVPDAVEALHLMKRDALEMKAALLRSDLSSVAAILRHSWEAKKATAAMVSSAEIDRVLDAALAAGALAGKISGAGGGAAS</sequence>
<evidence type="ECO:0000256" key="4">
    <source>
        <dbReference type="ARBA" id="ARBA00022840"/>
    </source>
</evidence>
<dbReference type="RefSeq" id="WP_097031713.1">
    <property type="nucleotide sequence ID" value="NZ_OAOQ01000023.1"/>
</dbReference>
<protein>
    <submittedName>
        <fullName evidence="8">D-glycero-alpha-D-manno-heptose-7-phosphate kinase</fullName>
    </submittedName>
</protein>
<evidence type="ECO:0000259" key="6">
    <source>
        <dbReference type="Pfam" id="PF00288"/>
    </source>
</evidence>
<dbReference type="AlphaFoldDB" id="A0A285D3Y3"/>
<keyword evidence="9" id="KW-1185">Reference proteome</keyword>
<proteinExistence type="inferred from homology"/>
<evidence type="ECO:0000256" key="1">
    <source>
        <dbReference type="ARBA" id="ARBA00022679"/>
    </source>
</evidence>
<dbReference type="Pfam" id="PF00288">
    <property type="entry name" value="GHMP_kinases_N"/>
    <property type="match status" value="1"/>
</dbReference>
<dbReference type="Proteomes" id="UP000219467">
    <property type="component" value="Unassembled WGS sequence"/>
</dbReference>
<reference evidence="9" key="1">
    <citation type="submission" date="2017-08" db="EMBL/GenBank/DDBJ databases">
        <authorList>
            <person name="Varghese N."/>
            <person name="Submissions S."/>
        </authorList>
    </citation>
    <scope>NUCLEOTIDE SEQUENCE [LARGE SCALE GENOMIC DNA]</scope>
    <source>
        <strain evidence="9">JA234</strain>
    </source>
</reference>
<keyword evidence="3 8" id="KW-0418">Kinase</keyword>
<dbReference type="PANTHER" id="PTHR32463">
    <property type="entry name" value="L-FUCOSE KINASE"/>
    <property type="match status" value="1"/>
</dbReference>
<dbReference type="InterPro" id="IPR020568">
    <property type="entry name" value="Ribosomal_Su5_D2-typ_SF"/>
</dbReference>
<name>A0A285D3Y3_9RHOB</name>
<dbReference type="GO" id="GO:0042352">
    <property type="term" value="P:GDP-L-fucose salvage"/>
    <property type="evidence" value="ECO:0007669"/>
    <property type="project" value="TreeGrafter"/>
</dbReference>
<dbReference type="GO" id="GO:0005524">
    <property type="term" value="F:ATP binding"/>
    <property type="evidence" value="ECO:0007669"/>
    <property type="project" value="UniProtKB-KW"/>
</dbReference>
<organism evidence="8 9">
    <name type="scientific">Cereibacter ovatus</name>
    <dbReference type="NCBI Taxonomy" id="439529"/>
    <lineage>
        <taxon>Bacteria</taxon>
        <taxon>Pseudomonadati</taxon>
        <taxon>Pseudomonadota</taxon>
        <taxon>Alphaproteobacteria</taxon>
        <taxon>Rhodobacterales</taxon>
        <taxon>Paracoccaceae</taxon>
        <taxon>Cereibacter</taxon>
    </lineage>
</organism>
<evidence type="ECO:0000256" key="2">
    <source>
        <dbReference type="ARBA" id="ARBA00022741"/>
    </source>
</evidence>
<dbReference type="SUPFAM" id="SSF55060">
    <property type="entry name" value="GHMP Kinase, C-terminal domain"/>
    <property type="match status" value="1"/>
</dbReference>
<dbReference type="SUPFAM" id="SSF54211">
    <property type="entry name" value="Ribosomal protein S5 domain 2-like"/>
    <property type="match status" value="1"/>
</dbReference>
<dbReference type="InterPro" id="IPR006204">
    <property type="entry name" value="GHMP_kinase_N_dom"/>
</dbReference>
<dbReference type="InterPro" id="IPR001174">
    <property type="entry name" value="HddA/FKP"/>
</dbReference>
<evidence type="ECO:0000259" key="7">
    <source>
        <dbReference type="Pfam" id="PF08544"/>
    </source>
</evidence>
<dbReference type="EMBL" id="OAOQ01000023">
    <property type="protein sequence ID" value="SNX74520.1"/>
    <property type="molecule type" value="Genomic_DNA"/>
</dbReference>
<dbReference type="PANTHER" id="PTHR32463:SF0">
    <property type="entry name" value="L-FUCOSE KINASE"/>
    <property type="match status" value="1"/>
</dbReference>
<dbReference type="InterPro" id="IPR052203">
    <property type="entry name" value="GHMP_Kinase-Related"/>
</dbReference>
<keyword evidence="2" id="KW-0547">Nucleotide-binding</keyword>
<feature type="domain" description="GHMP kinase N-terminal" evidence="6">
    <location>
        <begin position="44"/>
        <end position="125"/>
    </location>
</feature>
<evidence type="ECO:0000256" key="3">
    <source>
        <dbReference type="ARBA" id="ARBA00022777"/>
    </source>
</evidence>